<proteinExistence type="predicted"/>
<evidence type="ECO:0000313" key="3">
    <source>
        <dbReference type="Proteomes" id="UP000236621"/>
    </source>
</evidence>
<dbReference type="AlphaFoldDB" id="A0A2K3Q967"/>
<organism evidence="2 3">
    <name type="scientific">Tolypocladium capitatum</name>
    <dbReference type="NCBI Taxonomy" id="45235"/>
    <lineage>
        <taxon>Eukaryota</taxon>
        <taxon>Fungi</taxon>
        <taxon>Dikarya</taxon>
        <taxon>Ascomycota</taxon>
        <taxon>Pezizomycotina</taxon>
        <taxon>Sordariomycetes</taxon>
        <taxon>Hypocreomycetidae</taxon>
        <taxon>Hypocreales</taxon>
        <taxon>Ophiocordycipitaceae</taxon>
        <taxon>Tolypocladium</taxon>
    </lineage>
</organism>
<name>A0A2K3Q967_9HYPO</name>
<feature type="region of interest" description="Disordered" evidence="1">
    <location>
        <begin position="85"/>
        <end position="106"/>
    </location>
</feature>
<comment type="caution">
    <text evidence="2">The sequence shown here is derived from an EMBL/GenBank/DDBJ whole genome shotgun (WGS) entry which is preliminary data.</text>
</comment>
<protein>
    <submittedName>
        <fullName evidence="2">Uncharacterized protein</fullName>
    </submittedName>
</protein>
<evidence type="ECO:0000313" key="2">
    <source>
        <dbReference type="EMBL" id="PNY24105.1"/>
    </source>
</evidence>
<feature type="compositionally biased region" description="Basic and acidic residues" evidence="1">
    <location>
        <begin position="92"/>
        <end position="106"/>
    </location>
</feature>
<sequence length="106" mass="11740">MEGDYADMVAVLESMPELPRAPLAPRSCLPLFLPSTPFPPLQQARLRPATNTTYRRAHGTACHGTARFSTRTTHKAAYEPRRAILGLATEPARPRHAPDAPQRQEL</sequence>
<dbReference type="EMBL" id="NRSZ01000971">
    <property type="protein sequence ID" value="PNY24105.1"/>
    <property type="molecule type" value="Genomic_DNA"/>
</dbReference>
<evidence type="ECO:0000256" key="1">
    <source>
        <dbReference type="SAM" id="MobiDB-lite"/>
    </source>
</evidence>
<gene>
    <name evidence="2" type="ORF">TCAP_05952</name>
</gene>
<reference evidence="2 3" key="1">
    <citation type="submission" date="2017-08" db="EMBL/GenBank/DDBJ databases">
        <title>Harnessing the power of phylogenomics to disentangle the directionality and signatures of interkingdom host jumping in the parasitic fungal genus Tolypocladium.</title>
        <authorList>
            <person name="Quandt C.A."/>
            <person name="Patterson W."/>
            <person name="Spatafora J.W."/>
        </authorList>
    </citation>
    <scope>NUCLEOTIDE SEQUENCE [LARGE SCALE GENOMIC DNA]</scope>
    <source>
        <strain evidence="2 3">CBS 113982</strain>
    </source>
</reference>
<accession>A0A2K3Q967</accession>
<dbReference type="Proteomes" id="UP000236621">
    <property type="component" value="Unassembled WGS sequence"/>
</dbReference>
<keyword evidence="3" id="KW-1185">Reference proteome</keyword>